<protein>
    <recommendedName>
        <fullName evidence="7">Major facilitator superfamily (MFS) profile domain-containing protein</fullName>
    </recommendedName>
</protein>
<dbReference type="Pfam" id="PF00083">
    <property type="entry name" value="Sugar_tr"/>
    <property type="match status" value="1"/>
</dbReference>
<dbReference type="PANTHER" id="PTHR24064">
    <property type="entry name" value="SOLUTE CARRIER FAMILY 22 MEMBER"/>
    <property type="match status" value="1"/>
</dbReference>
<proteinExistence type="predicted"/>
<feature type="transmembrane region" description="Helical" evidence="6">
    <location>
        <begin position="492"/>
        <end position="513"/>
    </location>
</feature>
<feature type="domain" description="Major facilitator superfamily (MFS) profile" evidence="7">
    <location>
        <begin position="104"/>
        <end position="518"/>
    </location>
</feature>
<dbReference type="GO" id="GO:0016020">
    <property type="term" value="C:membrane"/>
    <property type="evidence" value="ECO:0007669"/>
    <property type="project" value="UniProtKB-SubCell"/>
</dbReference>
<feature type="region of interest" description="Disordered" evidence="5">
    <location>
        <begin position="526"/>
        <end position="552"/>
    </location>
</feature>
<name>A0AAN8J621_PATCE</name>
<dbReference type="GO" id="GO:0022857">
    <property type="term" value="F:transmembrane transporter activity"/>
    <property type="evidence" value="ECO:0007669"/>
    <property type="project" value="InterPro"/>
</dbReference>
<evidence type="ECO:0000259" key="7">
    <source>
        <dbReference type="PROSITE" id="PS50850"/>
    </source>
</evidence>
<feature type="transmembrane region" description="Helical" evidence="6">
    <location>
        <begin position="401"/>
        <end position="419"/>
    </location>
</feature>
<feature type="transmembrane region" description="Helical" evidence="6">
    <location>
        <begin position="20"/>
        <end position="44"/>
    </location>
</feature>
<evidence type="ECO:0000313" key="9">
    <source>
        <dbReference type="Proteomes" id="UP001347796"/>
    </source>
</evidence>
<evidence type="ECO:0000256" key="4">
    <source>
        <dbReference type="ARBA" id="ARBA00023136"/>
    </source>
</evidence>
<feature type="compositionally biased region" description="Acidic residues" evidence="5">
    <location>
        <begin position="530"/>
        <end position="543"/>
    </location>
</feature>
<feature type="transmembrane region" description="Helical" evidence="6">
    <location>
        <begin position="145"/>
        <end position="162"/>
    </location>
</feature>
<dbReference type="Proteomes" id="UP001347796">
    <property type="component" value="Unassembled WGS sequence"/>
</dbReference>
<evidence type="ECO:0000313" key="8">
    <source>
        <dbReference type="EMBL" id="KAK6170807.1"/>
    </source>
</evidence>
<evidence type="ECO:0000256" key="1">
    <source>
        <dbReference type="ARBA" id="ARBA00004141"/>
    </source>
</evidence>
<keyword evidence="4 6" id="KW-0472">Membrane</keyword>
<sequence>MRFDSILRHIGEFGPYQKRIYFLVCLPGITHGIRMMITAFMQFVPEHRCAIPGLDNDTFAVQSEYHQKLINETIPYEVLDDEYKVARCELYTPGSYKYDSNNQPINATITACARYVYDQSVFTATATTKYNMVCEDAILRSHAQMVFMGGFLVGVFSLGAVSDKFGRKTSLFVALFLNIVGGFSLIFAPEFYSYVFLRFINGGSSAGIFTATYIIGVEMTGPSKRLWTGVIIKYHFAIGIVVLALMGYLIRNWVILEIVATAPLLCYLSYYWIVPESPRWLISKERPEKAMEIIEKIAKVNKTKVPQTTLEADDDKEKTSQLKSFIALFTHRVLFFRTIIIFFNWMVVAMTYYGLSMNTDNLGAGSLFLNFFIAGLMDFPAVTICLILLDRIGRKKLHCGFMIIGGVSCVCTIFTILYLSKELQWITVMLAMIGKMGSAAGFAVVYVYSAELYPTVVRTAAFGASSACARFGSMLAPYIADGGKTIGGDFGRAMPLMVFGGLSTAAGLLCLLLPETLNKDLPETIVDGEHFDDDSGDLEEGEDKELPEKRQEDKGIINAIANGTDGLAKDIYPQFTRM</sequence>
<dbReference type="PROSITE" id="PS00216">
    <property type="entry name" value="SUGAR_TRANSPORT_1"/>
    <property type="match status" value="1"/>
</dbReference>
<keyword evidence="3 6" id="KW-1133">Transmembrane helix</keyword>
<dbReference type="InterPro" id="IPR020846">
    <property type="entry name" value="MFS_dom"/>
</dbReference>
<evidence type="ECO:0000256" key="6">
    <source>
        <dbReference type="SAM" id="Phobius"/>
    </source>
</evidence>
<dbReference type="InterPro" id="IPR036259">
    <property type="entry name" value="MFS_trans_sf"/>
</dbReference>
<dbReference type="AlphaFoldDB" id="A0AAN8J621"/>
<dbReference type="EMBL" id="JAZGQO010000014">
    <property type="protein sequence ID" value="KAK6170807.1"/>
    <property type="molecule type" value="Genomic_DNA"/>
</dbReference>
<dbReference type="CDD" id="cd17317">
    <property type="entry name" value="MFS_SLC22"/>
    <property type="match status" value="1"/>
</dbReference>
<dbReference type="SUPFAM" id="SSF103473">
    <property type="entry name" value="MFS general substrate transporter"/>
    <property type="match status" value="1"/>
</dbReference>
<dbReference type="PROSITE" id="PS50850">
    <property type="entry name" value="MFS"/>
    <property type="match status" value="1"/>
</dbReference>
<organism evidence="8 9">
    <name type="scientific">Patella caerulea</name>
    <name type="common">Rayed Mediterranean limpet</name>
    <dbReference type="NCBI Taxonomy" id="87958"/>
    <lineage>
        <taxon>Eukaryota</taxon>
        <taxon>Metazoa</taxon>
        <taxon>Spiralia</taxon>
        <taxon>Lophotrochozoa</taxon>
        <taxon>Mollusca</taxon>
        <taxon>Gastropoda</taxon>
        <taxon>Patellogastropoda</taxon>
        <taxon>Patelloidea</taxon>
        <taxon>Patellidae</taxon>
        <taxon>Patella</taxon>
    </lineage>
</organism>
<dbReference type="InterPro" id="IPR005829">
    <property type="entry name" value="Sugar_transporter_CS"/>
</dbReference>
<feature type="transmembrane region" description="Helical" evidence="6">
    <location>
        <begin position="367"/>
        <end position="389"/>
    </location>
</feature>
<dbReference type="Gene3D" id="1.20.1250.20">
    <property type="entry name" value="MFS general substrate transporter like domains"/>
    <property type="match status" value="1"/>
</dbReference>
<comment type="subcellular location">
    <subcellularLocation>
        <location evidence="1">Membrane</location>
        <topology evidence="1">Multi-pass membrane protein</topology>
    </subcellularLocation>
</comment>
<accession>A0AAN8J621</accession>
<keyword evidence="2 6" id="KW-0812">Transmembrane</keyword>
<evidence type="ECO:0000256" key="3">
    <source>
        <dbReference type="ARBA" id="ARBA00022989"/>
    </source>
</evidence>
<dbReference type="InterPro" id="IPR005828">
    <property type="entry name" value="MFS_sugar_transport-like"/>
</dbReference>
<comment type="caution">
    <text evidence="8">The sequence shown here is derived from an EMBL/GenBank/DDBJ whole genome shotgun (WGS) entry which is preliminary data.</text>
</comment>
<feature type="transmembrane region" description="Helical" evidence="6">
    <location>
        <begin position="169"/>
        <end position="188"/>
    </location>
</feature>
<feature type="transmembrane region" description="Helical" evidence="6">
    <location>
        <begin position="194"/>
        <end position="214"/>
    </location>
</feature>
<feature type="transmembrane region" description="Helical" evidence="6">
    <location>
        <begin position="425"/>
        <end position="448"/>
    </location>
</feature>
<feature type="transmembrane region" description="Helical" evidence="6">
    <location>
        <begin position="460"/>
        <end position="480"/>
    </location>
</feature>
<reference evidence="8 9" key="1">
    <citation type="submission" date="2024-01" db="EMBL/GenBank/DDBJ databases">
        <title>The genome of the rayed Mediterranean limpet Patella caerulea (Linnaeus, 1758).</title>
        <authorList>
            <person name="Anh-Thu Weber A."/>
            <person name="Halstead-Nussloch G."/>
        </authorList>
    </citation>
    <scope>NUCLEOTIDE SEQUENCE [LARGE SCALE GENOMIC DNA]</scope>
    <source>
        <strain evidence="8">AATW-2023a</strain>
        <tissue evidence="8">Whole specimen</tissue>
    </source>
</reference>
<feature type="transmembrane region" description="Helical" evidence="6">
    <location>
        <begin position="226"/>
        <end position="248"/>
    </location>
</feature>
<evidence type="ECO:0000256" key="5">
    <source>
        <dbReference type="SAM" id="MobiDB-lite"/>
    </source>
</evidence>
<feature type="transmembrane region" description="Helical" evidence="6">
    <location>
        <begin position="334"/>
        <end position="355"/>
    </location>
</feature>
<evidence type="ECO:0000256" key="2">
    <source>
        <dbReference type="ARBA" id="ARBA00022692"/>
    </source>
</evidence>
<keyword evidence="9" id="KW-1185">Reference proteome</keyword>
<gene>
    <name evidence="8" type="ORF">SNE40_019111</name>
</gene>
<feature type="transmembrane region" description="Helical" evidence="6">
    <location>
        <begin position="254"/>
        <end position="274"/>
    </location>
</feature>